<dbReference type="eggNOG" id="COG2153">
    <property type="taxonomic scope" value="Bacteria"/>
</dbReference>
<feature type="domain" description="N-acetyltransferase" evidence="3">
    <location>
        <begin position="171"/>
        <end position="315"/>
    </location>
</feature>
<proteinExistence type="inferred from homology"/>
<evidence type="ECO:0000313" key="5">
    <source>
        <dbReference type="Proteomes" id="UP000005798"/>
    </source>
</evidence>
<dbReference type="InterPro" id="IPR036380">
    <property type="entry name" value="Isochorismatase-like_sf"/>
</dbReference>
<protein>
    <submittedName>
        <fullName evidence="4">Isochorismatase family protein</fullName>
        <ecNumber evidence="4">3.-.-.-</ecNumber>
    </submittedName>
</protein>
<dbReference type="EC" id="3.-.-.-" evidence="4"/>
<sequence>MMRKRCLLIIDVQTALTSQYPVDENKMIEHIRKLIRVCHNQHLEIVYVRHHDEELILNSDGWQIDSRITPRQDDKIFEKEYNSAFKNTNLDAYLKSQGIQDLIIVGMQSEYCIDTSIKVAFELGYRVIVPKDATTTFDNDIISGKVLKQYLEEKIWKNRFAQVIEVDTLLMMIESKLDFKFSYGKTSFKDAALIRQAVFVEEQGFEKEFDKLDNTAYHLVIYKDEQPIAVGRMYFKDKTTMILGRIAAIKEYRGQKLGSKVVTALENKAKELGCLETELSAQQQAQKFYEKLGYKPDGDMYYDEWCPHVTMKKIL</sequence>
<dbReference type="SUPFAM" id="SSF52499">
    <property type="entry name" value="Isochorismatase-like hydrolases"/>
    <property type="match status" value="1"/>
</dbReference>
<dbReference type="AlphaFoldDB" id="B0N0R6"/>
<dbReference type="Gene3D" id="3.40.630.30">
    <property type="match status" value="1"/>
</dbReference>
<comment type="caution">
    <text evidence="4">The sequence shown here is derived from an EMBL/GenBank/DDBJ whole genome shotgun (WGS) entry which is preliminary data.</text>
</comment>
<dbReference type="Pfam" id="PF00857">
    <property type="entry name" value="Isochorismatase"/>
    <property type="match status" value="1"/>
</dbReference>
<dbReference type="GO" id="GO:0016747">
    <property type="term" value="F:acyltransferase activity, transferring groups other than amino-acyl groups"/>
    <property type="evidence" value="ECO:0007669"/>
    <property type="project" value="InterPro"/>
</dbReference>
<dbReference type="CDD" id="cd01014">
    <property type="entry name" value="nicotinamidase_related"/>
    <property type="match status" value="1"/>
</dbReference>
<dbReference type="InterPro" id="IPR016181">
    <property type="entry name" value="Acyl_CoA_acyltransferase"/>
</dbReference>
<reference evidence="4" key="2">
    <citation type="submission" date="2014-06" db="EMBL/GenBank/DDBJ databases">
        <title>Draft genome sequence of Clostridium ramosum(DSM 1402).</title>
        <authorList>
            <person name="Sudarsanam P."/>
            <person name="Ley R."/>
            <person name="Guruge J."/>
            <person name="Turnbaugh P.J."/>
            <person name="Mahowald M."/>
            <person name="Liep D."/>
            <person name="Gordon J."/>
        </authorList>
    </citation>
    <scope>NUCLEOTIDE SEQUENCE</scope>
    <source>
        <strain evidence="4">DSM 1402</strain>
    </source>
</reference>
<dbReference type="eggNOG" id="COG1335">
    <property type="taxonomic scope" value="Bacteria"/>
</dbReference>
<reference evidence="4" key="1">
    <citation type="submission" date="2007-11" db="EMBL/GenBank/DDBJ databases">
        <authorList>
            <person name="Fulton L."/>
            <person name="Clifton S."/>
            <person name="Fulton B."/>
            <person name="Xu J."/>
            <person name="Minx P."/>
            <person name="Pepin K.H."/>
            <person name="Johnson M."/>
            <person name="Thiruvilangam P."/>
            <person name="Bhonagiri V."/>
            <person name="Nash W.E."/>
            <person name="Mardis E.R."/>
            <person name="Wilson R.K."/>
        </authorList>
    </citation>
    <scope>NUCLEOTIDE SEQUENCE [LARGE SCALE GENOMIC DNA]</scope>
    <source>
        <strain evidence="4">DSM 1402</strain>
    </source>
</reference>
<dbReference type="GO" id="GO:0016787">
    <property type="term" value="F:hydrolase activity"/>
    <property type="evidence" value="ECO:0007669"/>
    <property type="project" value="UniProtKB-KW"/>
</dbReference>
<dbReference type="PROSITE" id="PS51186">
    <property type="entry name" value="GNAT"/>
    <property type="match status" value="1"/>
</dbReference>
<comment type="similarity">
    <text evidence="1">Belongs to the isochorismatase family.</text>
</comment>
<evidence type="ECO:0000313" key="4">
    <source>
        <dbReference type="EMBL" id="EDS20098.1"/>
    </source>
</evidence>
<dbReference type="PANTHER" id="PTHR43540:SF14">
    <property type="entry name" value="ISOCHORISMATASE"/>
    <property type="match status" value="1"/>
</dbReference>
<dbReference type="InterPro" id="IPR050272">
    <property type="entry name" value="Isochorismatase-like_hydrls"/>
</dbReference>
<evidence type="ECO:0000256" key="1">
    <source>
        <dbReference type="ARBA" id="ARBA00006336"/>
    </source>
</evidence>
<dbReference type="CDD" id="cd04301">
    <property type="entry name" value="NAT_SF"/>
    <property type="match status" value="1"/>
</dbReference>
<dbReference type="Pfam" id="PF13673">
    <property type="entry name" value="Acetyltransf_10"/>
    <property type="match status" value="1"/>
</dbReference>
<evidence type="ECO:0000259" key="3">
    <source>
        <dbReference type="PROSITE" id="PS51186"/>
    </source>
</evidence>
<keyword evidence="5" id="KW-1185">Reference proteome</keyword>
<keyword evidence="2 4" id="KW-0378">Hydrolase</keyword>
<dbReference type="Gene3D" id="3.40.50.850">
    <property type="entry name" value="Isochorismatase-like"/>
    <property type="match status" value="1"/>
</dbReference>
<dbReference type="HOGENOM" id="CLU_884842_0_0_9"/>
<dbReference type="InterPro" id="IPR000868">
    <property type="entry name" value="Isochorismatase-like_dom"/>
</dbReference>
<dbReference type="PANTHER" id="PTHR43540">
    <property type="entry name" value="PEROXYUREIDOACRYLATE/UREIDOACRYLATE AMIDOHYDROLASE-RELATED"/>
    <property type="match status" value="1"/>
</dbReference>
<dbReference type="SUPFAM" id="SSF55729">
    <property type="entry name" value="Acyl-CoA N-acyltransferases (Nat)"/>
    <property type="match status" value="1"/>
</dbReference>
<evidence type="ECO:0000256" key="2">
    <source>
        <dbReference type="ARBA" id="ARBA00022801"/>
    </source>
</evidence>
<organism evidence="4 5">
    <name type="scientific">Thomasclavelia ramosa DSM 1402</name>
    <dbReference type="NCBI Taxonomy" id="445974"/>
    <lineage>
        <taxon>Bacteria</taxon>
        <taxon>Bacillati</taxon>
        <taxon>Bacillota</taxon>
        <taxon>Erysipelotrichia</taxon>
        <taxon>Erysipelotrichales</taxon>
        <taxon>Coprobacillaceae</taxon>
        <taxon>Thomasclavelia</taxon>
    </lineage>
</organism>
<dbReference type="InterPro" id="IPR000182">
    <property type="entry name" value="GNAT_dom"/>
</dbReference>
<dbReference type="EMBL" id="ABFX02000002">
    <property type="protein sequence ID" value="EDS20098.1"/>
    <property type="molecule type" value="Genomic_DNA"/>
</dbReference>
<dbReference type="Proteomes" id="UP000005798">
    <property type="component" value="Unassembled WGS sequence"/>
</dbReference>
<name>B0N0R6_9FIRM</name>
<gene>
    <name evidence="4" type="ORF">CLORAM_00190</name>
</gene>
<accession>B0N0R6</accession>